<dbReference type="SUPFAM" id="SSF103473">
    <property type="entry name" value="MFS general substrate transporter"/>
    <property type="match status" value="1"/>
</dbReference>
<dbReference type="AlphaFoldDB" id="A0A1H4HT10"/>
<feature type="transmembrane region" description="Helical" evidence="7">
    <location>
        <begin position="23"/>
        <end position="43"/>
    </location>
</feature>
<feature type="transmembrane region" description="Helical" evidence="7">
    <location>
        <begin position="90"/>
        <end position="110"/>
    </location>
</feature>
<feature type="transmembrane region" description="Helical" evidence="7">
    <location>
        <begin position="317"/>
        <end position="339"/>
    </location>
</feature>
<dbReference type="RefSeq" id="WP_090537922.1">
    <property type="nucleotide sequence ID" value="NZ_FNRQ01000013.1"/>
</dbReference>
<keyword evidence="10" id="KW-1185">Reference proteome</keyword>
<feature type="transmembrane region" description="Helical" evidence="7">
    <location>
        <begin position="153"/>
        <end position="173"/>
    </location>
</feature>
<evidence type="ECO:0000256" key="4">
    <source>
        <dbReference type="ARBA" id="ARBA00022692"/>
    </source>
</evidence>
<evidence type="ECO:0000259" key="8">
    <source>
        <dbReference type="PROSITE" id="PS50850"/>
    </source>
</evidence>
<feature type="transmembrane region" description="Helical" evidence="7">
    <location>
        <begin position="490"/>
        <end position="515"/>
    </location>
</feature>
<feature type="transmembrane region" description="Helical" evidence="7">
    <location>
        <begin position="63"/>
        <end position="83"/>
    </location>
</feature>
<accession>A0A1H4HT10</accession>
<feature type="transmembrane region" description="Helical" evidence="7">
    <location>
        <begin position="179"/>
        <end position="200"/>
    </location>
</feature>
<keyword evidence="2" id="KW-0813">Transport</keyword>
<dbReference type="PANTHER" id="PTHR23501">
    <property type="entry name" value="MAJOR FACILITATOR SUPERFAMILY"/>
    <property type="match status" value="1"/>
</dbReference>
<dbReference type="CDD" id="cd17503">
    <property type="entry name" value="MFS_LmrB_MDR_like"/>
    <property type="match status" value="1"/>
</dbReference>
<proteinExistence type="predicted"/>
<gene>
    <name evidence="9" type="ORF">SAMN05192564_11329</name>
</gene>
<feature type="transmembrane region" description="Helical" evidence="7">
    <location>
        <begin position="243"/>
        <end position="265"/>
    </location>
</feature>
<organism evidence="9 10">
    <name type="scientific">Paraburkholderia sartisoli</name>
    <dbReference type="NCBI Taxonomy" id="83784"/>
    <lineage>
        <taxon>Bacteria</taxon>
        <taxon>Pseudomonadati</taxon>
        <taxon>Pseudomonadota</taxon>
        <taxon>Betaproteobacteria</taxon>
        <taxon>Burkholderiales</taxon>
        <taxon>Burkholderiaceae</taxon>
        <taxon>Paraburkholderia</taxon>
    </lineage>
</organism>
<evidence type="ECO:0000256" key="7">
    <source>
        <dbReference type="SAM" id="Phobius"/>
    </source>
</evidence>
<dbReference type="STRING" id="83784.SAMN05192564_11329"/>
<evidence type="ECO:0000313" key="10">
    <source>
        <dbReference type="Proteomes" id="UP000198638"/>
    </source>
</evidence>
<reference evidence="10" key="1">
    <citation type="submission" date="2016-10" db="EMBL/GenBank/DDBJ databases">
        <authorList>
            <person name="Varghese N."/>
            <person name="Submissions S."/>
        </authorList>
    </citation>
    <scope>NUCLEOTIDE SEQUENCE [LARGE SCALE GENOMIC DNA]</scope>
    <source>
        <strain evidence="10">LMG 24000</strain>
    </source>
</reference>
<dbReference type="EMBL" id="FNRQ01000013">
    <property type="protein sequence ID" value="SEB24192.1"/>
    <property type="molecule type" value="Genomic_DNA"/>
</dbReference>
<feature type="transmembrane region" description="Helical" evidence="7">
    <location>
        <begin position="212"/>
        <end position="231"/>
    </location>
</feature>
<dbReference type="Gene3D" id="1.20.1250.20">
    <property type="entry name" value="MFS general substrate transporter like domains"/>
    <property type="match status" value="1"/>
</dbReference>
<protein>
    <submittedName>
        <fullName evidence="9">MFS transporter, DHA2 family, multidrug resistance protein</fullName>
    </submittedName>
</protein>
<evidence type="ECO:0000256" key="3">
    <source>
        <dbReference type="ARBA" id="ARBA00022475"/>
    </source>
</evidence>
<sequence length="529" mass="57323">MNRTHAHAAPLANPADQPIRTKAFAFALMCLGFFMATLDIQIVASSLRDIGGGLSASQDELSWVQTSYLIAEILVIPMSGWLSRVFSTRWLFAASALGFTITSMLCGMAWDINSMILFRGLQGALGAAMIPTVFTTAFVLFPGKQRLIASTTISALASLAPTIGPVIGGWITSQWSWHWLFYLNLVPGVLVTVLVPRFVHIDHVDMSLLKKGDYLGMALMSGFLGCLEYVLEEGPRKNWFGDDVILTCAWICGICGFLFLVHAFTAKDPVVDLRALAIRNFSIGSLLSFITGIGIFCAVFLTPVFLARVRGFDSLQIGLALLSVGCFQLVALVAYSWLARMVDMRWLMVFGLVCFGVGVYLYVPLTNQWGWQELLIPQALRGIGQQFCIPPIVTMALGSLPPSRLKSASGLFNLMRNLGGAIGIAVASTMLNDRLNLHYERLDEHVTAGRPVIEAVIQQQAAHLAAVGGDALNATTAGLDVLHGLLMREALVLTFSDTFFALALCFVVGLASVLFSRPFGNTAPPPDAH</sequence>
<dbReference type="InterPro" id="IPR036259">
    <property type="entry name" value="MFS_trans_sf"/>
</dbReference>
<dbReference type="InterPro" id="IPR011701">
    <property type="entry name" value="MFS"/>
</dbReference>
<keyword evidence="5 7" id="KW-1133">Transmembrane helix</keyword>
<dbReference type="PROSITE" id="PS50850">
    <property type="entry name" value="MFS"/>
    <property type="match status" value="1"/>
</dbReference>
<dbReference type="InterPro" id="IPR004638">
    <property type="entry name" value="EmrB-like"/>
</dbReference>
<dbReference type="Proteomes" id="UP000198638">
    <property type="component" value="Unassembled WGS sequence"/>
</dbReference>
<dbReference type="Pfam" id="PF07690">
    <property type="entry name" value="MFS_1"/>
    <property type="match status" value="1"/>
</dbReference>
<dbReference type="GO" id="GO:0022857">
    <property type="term" value="F:transmembrane transporter activity"/>
    <property type="evidence" value="ECO:0007669"/>
    <property type="project" value="InterPro"/>
</dbReference>
<dbReference type="NCBIfam" id="TIGR00711">
    <property type="entry name" value="efflux_EmrB"/>
    <property type="match status" value="1"/>
</dbReference>
<feature type="transmembrane region" description="Helical" evidence="7">
    <location>
        <begin position="286"/>
        <end position="305"/>
    </location>
</feature>
<comment type="subcellular location">
    <subcellularLocation>
        <location evidence="1">Cell membrane</location>
        <topology evidence="1">Multi-pass membrane protein</topology>
    </subcellularLocation>
</comment>
<keyword evidence="6 7" id="KW-0472">Membrane</keyword>
<evidence type="ECO:0000313" key="9">
    <source>
        <dbReference type="EMBL" id="SEB24192.1"/>
    </source>
</evidence>
<keyword evidence="4 7" id="KW-0812">Transmembrane</keyword>
<feature type="transmembrane region" description="Helical" evidence="7">
    <location>
        <begin position="346"/>
        <end position="363"/>
    </location>
</feature>
<evidence type="ECO:0000256" key="5">
    <source>
        <dbReference type="ARBA" id="ARBA00022989"/>
    </source>
</evidence>
<dbReference type="GO" id="GO:0005886">
    <property type="term" value="C:plasma membrane"/>
    <property type="evidence" value="ECO:0007669"/>
    <property type="project" value="UniProtKB-SubCell"/>
</dbReference>
<feature type="transmembrane region" description="Helical" evidence="7">
    <location>
        <begin position="116"/>
        <end position="141"/>
    </location>
</feature>
<dbReference type="Gene3D" id="1.20.1720.10">
    <property type="entry name" value="Multidrug resistance protein D"/>
    <property type="match status" value="1"/>
</dbReference>
<dbReference type="PANTHER" id="PTHR23501:SF51">
    <property type="entry name" value="MULTIDRUG RESISTANCE PROTEIN B"/>
    <property type="match status" value="1"/>
</dbReference>
<evidence type="ECO:0000256" key="2">
    <source>
        <dbReference type="ARBA" id="ARBA00022448"/>
    </source>
</evidence>
<keyword evidence="3" id="KW-1003">Cell membrane</keyword>
<dbReference type="InterPro" id="IPR020846">
    <property type="entry name" value="MFS_dom"/>
</dbReference>
<name>A0A1H4HT10_9BURK</name>
<evidence type="ECO:0000256" key="1">
    <source>
        <dbReference type="ARBA" id="ARBA00004651"/>
    </source>
</evidence>
<dbReference type="OrthoDB" id="9807274at2"/>
<evidence type="ECO:0000256" key="6">
    <source>
        <dbReference type="ARBA" id="ARBA00023136"/>
    </source>
</evidence>
<feature type="domain" description="Major facilitator superfamily (MFS) profile" evidence="8">
    <location>
        <begin position="25"/>
        <end position="521"/>
    </location>
</feature>